<keyword evidence="6" id="KW-0597">Phosphoprotein</keyword>
<keyword evidence="10" id="KW-0443">Lipid metabolism</keyword>
<evidence type="ECO:0000256" key="25">
    <source>
        <dbReference type="ARBA" id="ARBA00083258"/>
    </source>
</evidence>
<evidence type="ECO:0000256" key="21">
    <source>
        <dbReference type="ARBA" id="ARBA00077835"/>
    </source>
</evidence>
<dbReference type="PANTHER" id="PTHR24321:SF8">
    <property type="entry name" value="ESTRADIOL 17-BETA-DEHYDROGENASE 8-RELATED"/>
    <property type="match status" value="1"/>
</dbReference>
<comment type="catalytic activity">
    <reaction evidence="15">
        <text>testosterone + NAD(+) = androst-4-ene-3,17-dione + NADH + H(+)</text>
        <dbReference type="Rhea" id="RHEA:14929"/>
        <dbReference type="ChEBI" id="CHEBI:15378"/>
        <dbReference type="ChEBI" id="CHEBI:16422"/>
        <dbReference type="ChEBI" id="CHEBI:17347"/>
        <dbReference type="ChEBI" id="CHEBI:57540"/>
        <dbReference type="ChEBI" id="CHEBI:57945"/>
        <dbReference type="EC" id="1.1.1.239"/>
    </reaction>
    <physiologicalReaction direction="left-to-right" evidence="15">
        <dbReference type="Rhea" id="RHEA:14930"/>
    </physiologicalReaction>
</comment>
<organism evidence="26 27">
    <name type="scientific">Amblyomma americanum</name>
    <name type="common">Lone star tick</name>
    <dbReference type="NCBI Taxonomy" id="6943"/>
    <lineage>
        <taxon>Eukaryota</taxon>
        <taxon>Metazoa</taxon>
        <taxon>Ecdysozoa</taxon>
        <taxon>Arthropoda</taxon>
        <taxon>Chelicerata</taxon>
        <taxon>Arachnida</taxon>
        <taxon>Acari</taxon>
        <taxon>Parasitiformes</taxon>
        <taxon>Ixodida</taxon>
        <taxon>Ixodoidea</taxon>
        <taxon>Ixodidae</taxon>
        <taxon>Amblyomminae</taxon>
        <taxon>Amblyomma</taxon>
    </lineage>
</organism>
<evidence type="ECO:0000256" key="18">
    <source>
        <dbReference type="ARBA" id="ARBA00065174"/>
    </source>
</evidence>
<keyword evidence="27" id="KW-1185">Reference proteome</keyword>
<dbReference type="PANTHER" id="PTHR24321">
    <property type="entry name" value="DEHYDROGENASES, SHORT CHAIN"/>
    <property type="match status" value="1"/>
</dbReference>
<dbReference type="PRINTS" id="PR00080">
    <property type="entry name" value="SDRFAMILY"/>
</dbReference>
<evidence type="ECO:0000256" key="12">
    <source>
        <dbReference type="ARBA" id="ARBA00023160"/>
    </source>
</evidence>
<dbReference type="SUPFAM" id="SSF51735">
    <property type="entry name" value="NAD(P)-binding Rossmann-fold domains"/>
    <property type="match status" value="1"/>
</dbReference>
<comment type="pathway">
    <text evidence="13">Steroid biosynthesis; estrogen biosynthesis.</text>
</comment>
<evidence type="ECO:0000256" key="14">
    <source>
        <dbReference type="ARBA" id="ARBA00049069"/>
    </source>
</evidence>
<comment type="catalytic activity">
    <reaction evidence="14">
        <text>17beta-estradiol + NAD(+) = estrone + NADH + H(+)</text>
        <dbReference type="Rhea" id="RHEA:24612"/>
        <dbReference type="ChEBI" id="CHEBI:15378"/>
        <dbReference type="ChEBI" id="CHEBI:16469"/>
        <dbReference type="ChEBI" id="CHEBI:17263"/>
        <dbReference type="ChEBI" id="CHEBI:57540"/>
        <dbReference type="ChEBI" id="CHEBI:57945"/>
        <dbReference type="EC" id="1.1.1.62"/>
    </reaction>
    <physiologicalReaction direction="left-to-right" evidence="14">
        <dbReference type="Rhea" id="RHEA:24613"/>
    </physiologicalReaction>
    <physiologicalReaction direction="right-to-left" evidence="14">
        <dbReference type="Rhea" id="RHEA:24614"/>
    </physiologicalReaction>
</comment>
<evidence type="ECO:0000256" key="15">
    <source>
        <dbReference type="ARBA" id="ARBA00050232"/>
    </source>
</evidence>
<dbReference type="PROSITE" id="PS00061">
    <property type="entry name" value="ADH_SHORT"/>
    <property type="match status" value="1"/>
</dbReference>
<dbReference type="EC" id="1.1.1.239" evidence="19"/>
<evidence type="ECO:0000256" key="1">
    <source>
        <dbReference type="ARBA" id="ARBA00004305"/>
    </source>
</evidence>
<comment type="caution">
    <text evidence="26">The sequence shown here is derived from an EMBL/GenBank/DDBJ whole genome shotgun (WGS) entry which is preliminary data.</text>
</comment>
<evidence type="ECO:0000313" key="26">
    <source>
        <dbReference type="EMBL" id="KAK8777861.1"/>
    </source>
</evidence>
<accession>A0AAQ4ESZ1</accession>
<evidence type="ECO:0000256" key="16">
    <source>
        <dbReference type="ARBA" id="ARBA00050435"/>
    </source>
</evidence>
<evidence type="ECO:0000313" key="27">
    <source>
        <dbReference type="Proteomes" id="UP001321473"/>
    </source>
</evidence>
<comment type="similarity">
    <text evidence="3">Belongs to the short-chain dehydrogenases/reductases (SDR) family.</text>
</comment>
<keyword evidence="8" id="KW-0560">Oxidoreductase</keyword>
<keyword evidence="11" id="KW-0496">Mitochondrion</keyword>
<evidence type="ECO:0000256" key="10">
    <source>
        <dbReference type="ARBA" id="ARBA00023098"/>
    </source>
</evidence>
<gene>
    <name evidence="26" type="ORF">V5799_020798</name>
</gene>
<proteinExistence type="inferred from homology"/>
<evidence type="ECO:0000256" key="7">
    <source>
        <dbReference type="ARBA" id="ARBA00022832"/>
    </source>
</evidence>
<evidence type="ECO:0000256" key="23">
    <source>
        <dbReference type="ARBA" id="ARBA00081936"/>
    </source>
</evidence>
<keyword evidence="9" id="KW-0520">NAD</keyword>
<sequence length="249" mass="25394">MSLTGRLAAVTGGASGIGKAVCFALAREGAAVVVGDINFDGAVEIATALPGVGHPHQAFKVDVSSGESVAAFFAAITKTCTLPLSVAVSCAGILKPAALVDMSEEFFDEVMGVNFKGTFLFCRDAVRAMQAARVSDGTLVTVASNWARSGSPRYSAYAASKAAMVAFTKSLALELAAQGVRCNCVLPSYTDTPMTAGNSAQDKARDAAKSALNRAARPEEVADVVAFLCGPRSSYVNGSAIDINGGAVV</sequence>
<evidence type="ECO:0000256" key="20">
    <source>
        <dbReference type="ARBA" id="ARBA00070911"/>
    </source>
</evidence>
<evidence type="ECO:0000256" key="6">
    <source>
        <dbReference type="ARBA" id="ARBA00022553"/>
    </source>
</evidence>
<evidence type="ECO:0000256" key="9">
    <source>
        <dbReference type="ARBA" id="ARBA00023027"/>
    </source>
</evidence>
<dbReference type="Gene3D" id="3.40.50.720">
    <property type="entry name" value="NAD(P)-binding Rossmann-like Domain"/>
    <property type="match status" value="1"/>
</dbReference>
<dbReference type="GO" id="GO:0047035">
    <property type="term" value="F:testosterone dehydrogenase (NAD+) activity"/>
    <property type="evidence" value="ECO:0007669"/>
    <property type="project" value="UniProtKB-EC"/>
</dbReference>
<dbReference type="GO" id="GO:0006633">
    <property type="term" value="P:fatty acid biosynthetic process"/>
    <property type="evidence" value="ECO:0007669"/>
    <property type="project" value="UniProtKB-KW"/>
</dbReference>
<evidence type="ECO:0000256" key="8">
    <source>
        <dbReference type="ARBA" id="ARBA00023002"/>
    </source>
</evidence>
<dbReference type="InterPro" id="IPR036291">
    <property type="entry name" value="NAD(P)-bd_dom_sf"/>
</dbReference>
<comment type="catalytic activity">
    <reaction evidence="16">
        <text>17beta-hydroxy-5alpha-androstan-3-one + NAD(+) = 5alpha-androstan-3,17-dione + NADH + H(+)</text>
        <dbReference type="Rhea" id="RHEA:41992"/>
        <dbReference type="ChEBI" id="CHEBI:15378"/>
        <dbReference type="ChEBI" id="CHEBI:15994"/>
        <dbReference type="ChEBI" id="CHEBI:16330"/>
        <dbReference type="ChEBI" id="CHEBI:57540"/>
        <dbReference type="ChEBI" id="CHEBI:57945"/>
    </reaction>
    <physiologicalReaction direction="left-to-right" evidence="16">
        <dbReference type="Rhea" id="RHEA:41993"/>
    </physiologicalReaction>
</comment>
<evidence type="ECO:0000256" key="5">
    <source>
        <dbReference type="ARBA" id="ARBA00022516"/>
    </source>
</evidence>
<dbReference type="EC" id="1.1.1.n12" evidence="4"/>
<comment type="subunit">
    <text evidence="18">Heterotetramer with CBR4; contains two molecules of HSD17B8 and CBR4.</text>
</comment>
<protein>
    <recommendedName>
        <fullName evidence="20">(3R)-3-hydroxyacyl-CoA dehydrogenase</fullName>
        <ecNumber evidence="19">1.1.1.239</ecNumber>
        <ecNumber evidence="4">1.1.1.n12</ecNumber>
    </recommendedName>
    <alternativeName>
        <fullName evidence="22">17-beta-hydroxysteroid dehydrogenase 8</fullName>
    </alternativeName>
    <alternativeName>
        <fullName evidence="21">3-ketoacyl-[acyl-carrier-protein] reductase alpha subunit</fullName>
    </alternativeName>
    <alternativeName>
        <fullName evidence="24">3-oxoacyl-[acyl-carrier-protein] reductase</fullName>
    </alternativeName>
    <alternativeName>
        <fullName evidence="25">Estradiol 17-beta-dehydrogenase 8</fullName>
    </alternativeName>
    <alternativeName>
        <fullName evidence="23">Testosterone 17-beta-dehydrogenase 8</fullName>
    </alternativeName>
</protein>
<evidence type="ECO:0000256" key="4">
    <source>
        <dbReference type="ARBA" id="ARBA00012456"/>
    </source>
</evidence>
<name>A0AAQ4ESZ1_AMBAM</name>
<evidence type="ECO:0000256" key="24">
    <source>
        <dbReference type="ARBA" id="ARBA00083097"/>
    </source>
</evidence>
<reference evidence="26 27" key="1">
    <citation type="journal article" date="2023" name="Arcadia Sci">
        <title>De novo assembly of a long-read Amblyomma americanum tick genome.</title>
        <authorList>
            <person name="Chou S."/>
            <person name="Poskanzer K.E."/>
            <person name="Rollins M."/>
            <person name="Thuy-Boun P.S."/>
        </authorList>
    </citation>
    <scope>NUCLEOTIDE SEQUENCE [LARGE SCALE GENOMIC DNA]</scope>
    <source>
        <strain evidence="26">F_SG_1</strain>
        <tissue evidence="26">Salivary glands</tissue>
    </source>
</reference>
<evidence type="ECO:0000256" key="13">
    <source>
        <dbReference type="ARBA" id="ARBA00037929"/>
    </source>
</evidence>
<dbReference type="GO" id="GO:0008210">
    <property type="term" value="P:estrogen metabolic process"/>
    <property type="evidence" value="ECO:0007669"/>
    <property type="project" value="UniProtKB-ARBA"/>
</dbReference>
<dbReference type="EMBL" id="JARKHS020011389">
    <property type="protein sequence ID" value="KAK8777861.1"/>
    <property type="molecule type" value="Genomic_DNA"/>
</dbReference>
<dbReference type="InterPro" id="IPR002347">
    <property type="entry name" value="SDR_fam"/>
</dbReference>
<evidence type="ECO:0000256" key="22">
    <source>
        <dbReference type="ARBA" id="ARBA00081419"/>
    </source>
</evidence>
<evidence type="ECO:0000256" key="11">
    <source>
        <dbReference type="ARBA" id="ARBA00023128"/>
    </source>
</evidence>
<dbReference type="FunFam" id="3.40.50.720:FF:000231">
    <property type="entry name" value="Estradiol 17-beta-dehydrogenase 8"/>
    <property type="match status" value="1"/>
</dbReference>
<dbReference type="Pfam" id="PF13561">
    <property type="entry name" value="adh_short_C2"/>
    <property type="match status" value="1"/>
</dbReference>
<evidence type="ECO:0000256" key="19">
    <source>
        <dbReference type="ARBA" id="ARBA00066822"/>
    </source>
</evidence>
<dbReference type="Proteomes" id="UP001321473">
    <property type="component" value="Unassembled WGS sequence"/>
</dbReference>
<dbReference type="PRINTS" id="PR00081">
    <property type="entry name" value="GDHRDH"/>
</dbReference>
<comment type="subcellular location">
    <subcellularLocation>
        <location evidence="1">Mitochondrion matrix</location>
    </subcellularLocation>
</comment>
<evidence type="ECO:0000256" key="3">
    <source>
        <dbReference type="ARBA" id="ARBA00006484"/>
    </source>
</evidence>
<dbReference type="AlphaFoldDB" id="A0AAQ4ESZ1"/>
<dbReference type="GO" id="GO:0004303">
    <property type="term" value="F:estradiol 17-beta-dehydrogenase [NAD(P)+] activity"/>
    <property type="evidence" value="ECO:0007669"/>
    <property type="project" value="UniProtKB-EC"/>
</dbReference>
<keyword evidence="12" id="KW-0275">Fatty acid biosynthesis</keyword>
<dbReference type="InterPro" id="IPR020904">
    <property type="entry name" value="Sc_DH/Rdtase_CS"/>
</dbReference>
<comment type="pathway">
    <text evidence="2">Lipid metabolism.</text>
</comment>
<dbReference type="GO" id="GO:0005759">
    <property type="term" value="C:mitochondrial matrix"/>
    <property type="evidence" value="ECO:0007669"/>
    <property type="project" value="UniProtKB-SubCell"/>
</dbReference>
<evidence type="ECO:0000256" key="17">
    <source>
        <dbReference type="ARBA" id="ARBA00052680"/>
    </source>
</evidence>
<comment type="catalytic activity">
    <reaction evidence="17">
        <text>a (3R)-3-hydroxyacyl-CoA + NAD(+) = a 3-oxoacyl-CoA + NADH + H(+)</text>
        <dbReference type="Rhea" id="RHEA:32711"/>
        <dbReference type="ChEBI" id="CHEBI:15378"/>
        <dbReference type="ChEBI" id="CHEBI:57319"/>
        <dbReference type="ChEBI" id="CHEBI:57540"/>
        <dbReference type="ChEBI" id="CHEBI:57945"/>
        <dbReference type="ChEBI" id="CHEBI:90726"/>
        <dbReference type="EC" id="1.1.1.n12"/>
    </reaction>
    <physiologicalReaction direction="left-to-right" evidence="17">
        <dbReference type="Rhea" id="RHEA:32712"/>
    </physiologicalReaction>
</comment>
<keyword evidence="7" id="KW-0276">Fatty acid metabolism</keyword>
<keyword evidence="5" id="KW-0444">Lipid biosynthesis</keyword>
<evidence type="ECO:0000256" key="2">
    <source>
        <dbReference type="ARBA" id="ARBA00005189"/>
    </source>
</evidence>